<gene>
    <name evidence="2" type="ORF">PBRASI_LOCUS4058</name>
</gene>
<accession>A0A9N9FEI7</accession>
<dbReference type="AlphaFoldDB" id="A0A9N9FEI7"/>
<reference evidence="2" key="1">
    <citation type="submission" date="2021-06" db="EMBL/GenBank/DDBJ databases">
        <authorList>
            <person name="Kallberg Y."/>
            <person name="Tangrot J."/>
            <person name="Rosling A."/>
        </authorList>
    </citation>
    <scope>NUCLEOTIDE SEQUENCE</scope>
    <source>
        <strain evidence="2">BR232B</strain>
    </source>
</reference>
<comment type="caution">
    <text evidence="2">The sequence shown here is derived from an EMBL/GenBank/DDBJ whole genome shotgun (WGS) entry which is preliminary data.</text>
</comment>
<evidence type="ECO:0000313" key="2">
    <source>
        <dbReference type="EMBL" id="CAG8529933.1"/>
    </source>
</evidence>
<protein>
    <submittedName>
        <fullName evidence="2">11543_t:CDS:1</fullName>
    </submittedName>
</protein>
<organism evidence="2 3">
    <name type="scientific">Paraglomus brasilianum</name>
    <dbReference type="NCBI Taxonomy" id="144538"/>
    <lineage>
        <taxon>Eukaryota</taxon>
        <taxon>Fungi</taxon>
        <taxon>Fungi incertae sedis</taxon>
        <taxon>Mucoromycota</taxon>
        <taxon>Glomeromycotina</taxon>
        <taxon>Glomeromycetes</taxon>
        <taxon>Paraglomerales</taxon>
        <taxon>Paraglomeraceae</taxon>
        <taxon>Paraglomus</taxon>
    </lineage>
</organism>
<sequence length="146" mass="17137">MEYWIEAVQSVFDGAITYTEEVFATATENLKNEKKRSFAEFLKDKTPLPRVVTPRKESLSEYTAGSAKLLDQMNKDIFSDEEEVEEHNNSKQKRRQSRYGRDIPDYSEQESDQEYEKRVRIKRPDSRSHHAGKDDKPEIDNGKFKV</sequence>
<keyword evidence="3" id="KW-1185">Reference proteome</keyword>
<dbReference type="Proteomes" id="UP000789739">
    <property type="component" value="Unassembled WGS sequence"/>
</dbReference>
<proteinExistence type="predicted"/>
<evidence type="ECO:0000256" key="1">
    <source>
        <dbReference type="SAM" id="MobiDB-lite"/>
    </source>
</evidence>
<evidence type="ECO:0000313" key="3">
    <source>
        <dbReference type="Proteomes" id="UP000789739"/>
    </source>
</evidence>
<dbReference type="EMBL" id="CAJVPI010000398">
    <property type="protein sequence ID" value="CAG8529933.1"/>
    <property type="molecule type" value="Genomic_DNA"/>
</dbReference>
<feature type="region of interest" description="Disordered" evidence="1">
    <location>
        <begin position="73"/>
        <end position="146"/>
    </location>
</feature>
<dbReference type="OrthoDB" id="2442778at2759"/>
<name>A0A9N9FEI7_9GLOM</name>
<feature type="compositionally biased region" description="Basic and acidic residues" evidence="1">
    <location>
        <begin position="114"/>
        <end position="146"/>
    </location>
</feature>